<dbReference type="EMBL" id="CAJPWZ010001378">
    <property type="protein sequence ID" value="CAG2213616.1"/>
    <property type="molecule type" value="Genomic_DNA"/>
</dbReference>
<dbReference type="Proteomes" id="UP000683360">
    <property type="component" value="Unassembled WGS sequence"/>
</dbReference>
<accession>A0A8S3RXD0</accession>
<gene>
    <name evidence="2" type="ORF">MEDL_27565</name>
</gene>
<organism evidence="2 3">
    <name type="scientific">Mytilus edulis</name>
    <name type="common">Blue mussel</name>
    <dbReference type="NCBI Taxonomy" id="6550"/>
    <lineage>
        <taxon>Eukaryota</taxon>
        <taxon>Metazoa</taxon>
        <taxon>Spiralia</taxon>
        <taxon>Lophotrochozoa</taxon>
        <taxon>Mollusca</taxon>
        <taxon>Bivalvia</taxon>
        <taxon>Autobranchia</taxon>
        <taxon>Pteriomorphia</taxon>
        <taxon>Mytilida</taxon>
        <taxon>Mytiloidea</taxon>
        <taxon>Mytilidae</taxon>
        <taxon>Mytilinae</taxon>
        <taxon>Mytilus</taxon>
    </lineage>
</organism>
<keyword evidence="3" id="KW-1185">Reference proteome</keyword>
<sequence length="177" mass="20465">MFYNIRRHLRKVGVTGHNDIEHLLKIFEITGRTNEIKGLAASLTQNEFDNCINISNIFGLTDIPSANEVKFELFGVISRKDKIVSKDRVYKFVRKLLVLPFLPAKHIPTTLEDIATNAKSTRTKELATHVKKHLAFIHRLACTILEHIHETRQDKQRRRGLVQTYQRQGGRVKQTIQ</sequence>
<proteinExistence type="predicted"/>
<comment type="caution">
    <text evidence="2">The sequence shown here is derived from an EMBL/GenBank/DDBJ whole genome shotgun (WGS) entry which is preliminary data.</text>
</comment>
<evidence type="ECO:0000313" key="2">
    <source>
        <dbReference type="EMBL" id="CAG2213616.1"/>
    </source>
</evidence>
<protein>
    <submittedName>
        <fullName evidence="2">Uncharacterized protein</fullName>
    </submittedName>
</protein>
<name>A0A8S3RXD0_MYTED</name>
<dbReference type="AlphaFoldDB" id="A0A8S3RXD0"/>
<evidence type="ECO:0000256" key="1">
    <source>
        <dbReference type="SAM" id="MobiDB-lite"/>
    </source>
</evidence>
<reference evidence="2" key="1">
    <citation type="submission" date="2021-03" db="EMBL/GenBank/DDBJ databases">
        <authorList>
            <person name="Bekaert M."/>
        </authorList>
    </citation>
    <scope>NUCLEOTIDE SEQUENCE</scope>
</reference>
<evidence type="ECO:0000313" key="3">
    <source>
        <dbReference type="Proteomes" id="UP000683360"/>
    </source>
</evidence>
<feature type="region of interest" description="Disordered" evidence="1">
    <location>
        <begin position="156"/>
        <end position="177"/>
    </location>
</feature>